<proteinExistence type="inferred from homology"/>
<organism evidence="6 7">
    <name type="scientific">Celerinatantimonas yamalensis</name>
    <dbReference type="NCBI Taxonomy" id="559956"/>
    <lineage>
        <taxon>Bacteria</taxon>
        <taxon>Pseudomonadati</taxon>
        <taxon>Pseudomonadota</taxon>
        <taxon>Gammaproteobacteria</taxon>
        <taxon>Celerinatantimonadaceae</taxon>
        <taxon>Celerinatantimonas</taxon>
    </lineage>
</organism>
<keyword evidence="2 5" id="KW-0963">Cytoplasm</keyword>
<name>A0ABW9G2X9_9GAMM</name>
<feature type="active site" description="Proton acceptor" evidence="5">
    <location>
        <position position="70"/>
    </location>
</feature>
<comment type="similarity">
    <text evidence="5">Belongs to the Maf family. YceF subfamily.</text>
</comment>
<evidence type="ECO:0000313" key="6">
    <source>
        <dbReference type="EMBL" id="MFM2484024.1"/>
    </source>
</evidence>
<comment type="function">
    <text evidence="5">Nucleoside triphosphate pyrophosphatase that hydrolyzes 7-methyl-GTP (m(7)GTP). May have a dual role in cell division arrest and in preventing the incorporation of modified nucleotides into cellular nucleic acids.</text>
</comment>
<feature type="site" description="Important for substrate specificity" evidence="5">
    <location>
        <position position="71"/>
    </location>
</feature>
<dbReference type="HAMAP" id="MF_00528">
    <property type="entry name" value="Maf"/>
    <property type="match status" value="1"/>
</dbReference>
<comment type="subcellular location">
    <subcellularLocation>
        <location evidence="1 5">Cytoplasm</location>
    </subcellularLocation>
</comment>
<dbReference type="EC" id="3.6.1.-" evidence="5"/>
<accession>A0ABW9G2X9</accession>
<dbReference type="SUPFAM" id="SSF52972">
    <property type="entry name" value="ITPase-like"/>
    <property type="match status" value="1"/>
</dbReference>
<evidence type="ECO:0000256" key="4">
    <source>
        <dbReference type="ARBA" id="ARBA00023080"/>
    </source>
</evidence>
<protein>
    <recommendedName>
        <fullName evidence="5">7-methyl-GTP pyrophosphatase</fullName>
        <shortName evidence="5">m(7)GTP pyrophosphatase</shortName>
        <ecNumber evidence="5">3.6.1.-</ecNumber>
    </recommendedName>
</protein>
<keyword evidence="3 5" id="KW-0378">Hydrolase</keyword>
<feature type="site" description="Important for substrate specificity" evidence="5">
    <location>
        <position position="13"/>
    </location>
</feature>
<feature type="site" description="Important for substrate specificity" evidence="5">
    <location>
        <position position="155"/>
    </location>
</feature>
<comment type="caution">
    <text evidence="6">The sequence shown here is derived from an EMBL/GenBank/DDBJ whole genome shotgun (WGS) entry which is preliminary data.</text>
</comment>
<dbReference type="PIRSF" id="PIRSF006305">
    <property type="entry name" value="Maf"/>
    <property type="match status" value="1"/>
</dbReference>
<sequence>MYPSIILASSSKYRQQLLKKIAISFKSVSPDIDESPFAGESASELVVRLAVGKAQALAVNYPNHLIIGSDQVCAINGHILGKPHSVDNAIEQLRQASGQTVRFFTGLALLNTQTQHLQQRVETFDVQFRQLSEQLIRRYVAIERPLDCAGSFKSEGSGIVLFEALRGNDPNTLIGLPLIRLVEFLTNEGVELLSAV</sequence>
<evidence type="ECO:0000256" key="5">
    <source>
        <dbReference type="HAMAP-Rule" id="MF_00528"/>
    </source>
</evidence>
<dbReference type="CDD" id="cd00555">
    <property type="entry name" value="Maf"/>
    <property type="match status" value="1"/>
</dbReference>
<dbReference type="Proteomes" id="UP001629953">
    <property type="component" value="Unassembled WGS sequence"/>
</dbReference>
<dbReference type="PANTHER" id="PTHR43213">
    <property type="entry name" value="BIFUNCTIONAL DTTP/UTP PYROPHOSPHATASE/METHYLTRANSFERASE PROTEIN-RELATED"/>
    <property type="match status" value="1"/>
</dbReference>
<dbReference type="PANTHER" id="PTHR43213:SF10">
    <property type="entry name" value="7-METHYL-GTP PYROPHOSPHATASE"/>
    <property type="match status" value="1"/>
</dbReference>
<reference evidence="6 7" key="1">
    <citation type="journal article" date="2013" name="Int. J. Syst. Evol. Microbiol.">
        <title>Celerinatantimonas yamalensis sp. nov., a cold-adapted diazotrophic bacterium from a cold permafrost brine.</title>
        <authorList>
            <person name="Shcherbakova V."/>
            <person name="Chuvilskaya N."/>
            <person name="Rivkina E."/>
            <person name="Demidov N."/>
            <person name="Uchaeva V."/>
            <person name="Suetin S."/>
            <person name="Suzina N."/>
            <person name="Gilichinsky D."/>
        </authorList>
    </citation>
    <scope>NUCLEOTIDE SEQUENCE [LARGE SCALE GENOMIC DNA]</scope>
    <source>
        <strain evidence="6 7">C7</strain>
    </source>
</reference>
<dbReference type="InterPro" id="IPR003697">
    <property type="entry name" value="Maf-like"/>
</dbReference>
<comment type="caution">
    <text evidence="5">Lacks conserved residue(s) required for the propagation of feature annotation.</text>
</comment>
<comment type="catalytic activity">
    <reaction evidence="5">
        <text>N(7)-methyl-GTP + H2O = N(7)-methyl-GMP + diphosphate + H(+)</text>
        <dbReference type="Rhea" id="RHEA:58744"/>
        <dbReference type="ChEBI" id="CHEBI:15377"/>
        <dbReference type="ChEBI" id="CHEBI:15378"/>
        <dbReference type="ChEBI" id="CHEBI:33019"/>
        <dbReference type="ChEBI" id="CHEBI:58285"/>
        <dbReference type="ChEBI" id="CHEBI:87133"/>
    </reaction>
</comment>
<evidence type="ECO:0000256" key="2">
    <source>
        <dbReference type="ARBA" id="ARBA00022490"/>
    </source>
</evidence>
<comment type="cofactor">
    <cofactor evidence="5">
        <name>a divalent metal cation</name>
        <dbReference type="ChEBI" id="CHEBI:60240"/>
    </cofactor>
</comment>
<dbReference type="Pfam" id="PF02545">
    <property type="entry name" value="Maf"/>
    <property type="match status" value="1"/>
</dbReference>
<dbReference type="EMBL" id="JBEQCT010000001">
    <property type="protein sequence ID" value="MFM2484024.1"/>
    <property type="molecule type" value="Genomic_DNA"/>
</dbReference>
<keyword evidence="4 5" id="KW-0546">Nucleotide metabolism</keyword>
<gene>
    <name evidence="6" type="ORF">ABUE30_02910</name>
</gene>
<dbReference type="GO" id="GO:0016787">
    <property type="term" value="F:hydrolase activity"/>
    <property type="evidence" value="ECO:0007669"/>
    <property type="project" value="UniProtKB-KW"/>
</dbReference>
<dbReference type="Gene3D" id="3.90.950.10">
    <property type="match status" value="1"/>
</dbReference>
<dbReference type="InterPro" id="IPR029001">
    <property type="entry name" value="ITPase-like_fam"/>
</dbReference>
<evidence type="ECO:0000256" key="3">
    <source>
        <dbReference type="ARBA" id="ARBA00022801"/>
    </source>
</evidence>
<evidence type="ECO:0000313" key="7">
    <source>
        <dbReference type="Proteomes" id="UP001629953"/>
    </source>
</evidence>
<dbReference type="NCBIfam" id="TIGR00172">
    <property type="entry name" value="maf"/>
    <property type="match status" value="1"/>
</dbReference>
<keyword evidence="7" id="KW-1185">Reference proteome</keyword>
<dbReference type="RefSeq" id="WP_408622167.1">
    <property type="nucleotide sequence ID" value="NZ_JBEQCT010000001.1"/>
</dbReference>
<evidence type="ECO:0000256" key="1">
    <source>
        <dbReference type="ARBA" id="ARBA00004496"/>
    </source>
</evidence>